<protein>
    <recommendedName>
        <fullName evidence="3">phenylalanine--tRNA ligase</fullName>
        <ecNumber evidence="3">6.1.1.20</ecNumber>
    </recommendedName>
    <alternativeName>
        <fullName evidence="11">Phenylalanyl-tRNA synthetase</fullName>
    </alternativeName>
</protein>
<keyword evidence="14" id="KW-0732">Signal</keyword>
<dbReference type="Pfam" id="PF03147">
    <property type="entry name" value="FDX-ACB"/>
    <property type="match status" value="1"/>
</dbReference>
<evidence type="ECO:0000256" key="3">
    <source>
        <dbReference type="ARBA" id="ARBA00012814"/>
    </source>
</evidence>
<proteinExistence type="inferred from homology"/>
<gene>
    <name evidence="17" type="ORF">DSPE1174_LOCUS3940</name>
</gene>
<dbReference type="PANTHER" id="PTHR11538">
    <property type="entry name" value="PHENYLALANYL-TRNA SYNTHETASE"/>
    <property type="match status" value="1"/>
</dbReference>
<evidence type="ECO:0000256" key="1">
    <source>
        <dbReference type="ARBA" id="ARBA00004305"/>
    </source>
</evidence>
<dbReference type="SMART" id="SM00896">
    <property type="entry name" value="FDX-ACB"/>
    <property type="match status" value="1"/>
</dbReference>
<evidence type="ECO:0000256" key="11">
    <source>
        <dbReference type="ARBA" id="ARBA00031194"/>
    </source>
</evidence>
<evidence type="ECO:0000256" key="2">
    <source>
        <dbReference type="ARBA" id="ARBA00008226"/>
    </source>
</evidence>
<dbReference type="GO" id="GO:0006432">
    <property type="term" value="P:phenylalanyl-tRNA aminoacylation"/>
    <property type="evidence" value="ECO:0007669"/>
    <property type="project" value="InterPro"/>
</dbReference>
<evidence type="ECO:0000256" key="14">
    <source>
        <dbReference type="SAM" id="SignalP"/>
    </source>
</evidence>
<accession>A0A7S2F9F5</accession>
<comment type="catalytic activity">
    <reaction evidence="12">
        <text>tRNA(Phe) + L-phenylalanine + ATP = L-phenylalanyl-tRNA(Phe) + AMP + diphosphate + H(+)</text>
        <dbReference type="Rhea" id="RHEA:19413"/>
        <dbReference type="Rhea" id="RHEA-COMP:9668"/>
        <dbReference type="Rhea" id="RHEA-COMP:9699"/>
        <dbReference type="ChEBI" id="CHEBI:15378"/>
        <dbReference type="ChEBI" id="CHEBI:30616"/>
        <dbReference type="ChEBI" id="CHEBI:33019"/>
        <dbReference type="ChEBI" id="CHEBI:58095"/>
        <dbReference type="ChEBI" id="CHEBI:78442"/>
        <dbReference type="ChEBI" id="CHEBI:78531"/>
        <dbReference type="ChEBI" id="CHEBI:456215"/>
        <dbReference type="EC" id="6.1.1.20"/>
    </reaction>
</comment>
<evidence type="ECO:0000256" key="9">
    <source>
        <dbReference type="ARBA" id="ARBA00023128"/>
    </source>
</evidence>
<reference evidence="17" key="1">
    <citation type="submission" date="2021-01" db="EMBL/GenBank/DDBJ databases">
        <authorList>
            <person name="Corre E."/>
            <person name="Pelletier E."/>
            <person name="Niang G."/>
            <person name="Scheremetjew M."/>
            <person name="Finn R."/>
            <person name="Kale V."/>
            <person name="Holt S."/>
            <person name="Cochrane G."/>
            <person name="Meng A."/>
            <person name="Brown T."/>
            <person name="Cohen L."/>
        </authorList>
    </citation>
    <scope>NUCLEOTIDE SEQUENCE</scope>
    <source>
        <strain evidence="17">CCMP1381</strain>
    </source>
</reference>
<evidence type="ECO:0000256" key="7">
    <source>
        <dbReference type="ARBA" id="ARBA00022917"/>
    </source>
</evidence>
<dbReference type="EMBL" id="HBGS01007608">
    <property type="protein sequence ID" value="CAD9379842.1"/>
    <property type="molecule type" value="Transcribed_RNA"/>
</dbReference>
<evidence type="ECO:0000259" key="16">
    <source>
        <dbReference type="PROSITE" id="PS51447"/>
    </source>
</evidence>
<name>A0A7S2F9F5_9STRA</name>
<dbReference type="Gene3D" id="3.30.70.380">
    <property type="entry name" value="Ferrodoxin-fold anticodon-binding domain"/>
    <property type="match status" value="1"/>
</dbReference>
<dbReference type="PROSITE" id="PS51447">
    <property type="entry name" value="FDX_ACB"/>
    <property type="match status" value="1"/>
</dbReference>
<dbReference type="Pfam" id="PF01409">
    <property type="entry name" value="tRNA-synt_2d"/>
    <property type="match status" value="2"/>
</dbReference>
<dbReference type="PROSITE" id="PS50862">
    <property type="entry name" value="AA_TRNA_LIGASE_II"/>
    <property type="match status" value="1"/>
</dbReference>
<comment type="subcellular location">
    <subcellularLocation>
        <location evidence="1">Mitochondrion matrix</location>
    </subcellularLocation>
</comment>
<dbReference type="CDD" id="cd00496">
    <property type="entry name" value="PheRS_alpha_core"/>
    <property type="match status" value="1"/>
</dbReference>
<keyword evidence="4" id="KW-0436">Ligase</keyword>
<evidence type="ECO:0000256" key="13">
    <source>
        <dbReference type="ARBA" id="ARBA00057761"/>
    </source>
</evidence>
<dbReference type="EC" id="6.1.1.20" evidence="3"/>
<keyword evidence="10" id="KW-0030">Aminoacyl-tRNA synthetase</keyword>
<dbReference type="AlphaFoldDB" id="A0A7S2F9F5"/>
<feature type="signal peptide" evidence="14">
    <location>
        <begin position="1"/>
        <end position="20"/>
    </location>
</feature>
<feature type="domain" description="FDX-ACB" evidence="16">
    <location>
        <begin position="357"/>
        <end position="448"/>
    </location>
</feature>
<evidence type="ECO:0000256" key="5">
    <source>
        <dbReference type="ARBA" id="ARBA00022741"/>
    </source>
</evidence>
<dbReference type="InterPro" id="IPR002319">
    <property type="entry name" value="Phenylalanyl-tRNA_Synthase"/>
</dbReference>
<comment type="function">
    <text evidence="13">Is responsible for the charging of tRNA(Phe) with phenylalanine in mitochondrial translation.</text>
</comment>
<dbReference type="InterPro" id="IPR004530">
    <property type="entry name" value="Phe-tRNA-synth_IIc_mito"/>
</dbReference>
<keyword evidence="7" id="KW-0648">Protein biosynthesis</keyword>
<keyword evidence="9" id="KW-0496">Mitochondrion</keyword>
<dbReference type="GO" id="GO:0005524">
    <property type="term" value="F:ATP binding"/>
    <property type="evidence" value="ECO:0007669"/>
    <property type="project" value="UniProtKB-KW"/>
</dbReference>
<evidence type="ECO:0000256" key="8">
    <source>
        <dbReference type="ARBA" id="ARBA00022946"/>
    </source>
</evidence>
<dbReference type="Gene3D" id="3.30.930.10">
    <property type="entry name" value="Bira Bifunctional Protein, Domain 2"/>
    <property type="match status" value="1"/>
</dbReference>
<dbReference type="InterPro" id="IPR006195">
    <property type="entry name" value="aa-tRNA-synth_II"/>
</dbReference>
<dbReference type="GO" id="GO:0000049">
    <property type="term" value="F:tRNA binding"/>
    <property type="evidence" value="ECO:0007669"/>
    <property type="project" value="InterPro"/>
</dbReference>
<keyword evidence="8" id="KW-0809">Transit peptide</keyword>
<feature type="chain" id="PRO_5030777435" description="phenylalanine--tRNA ligase" evidence="14">
    <location>
        <begin position="21"/>
        <end position="448"/>
    </location>
</feature>
<evidence type="ECO:0000256" key="10">
    <source>
        <dbReference type="ARBA" id="ARBA00023146"/>
    </source>
</evidence>
<feature type="domain" description="Aminoacyl-transfer RNA synthetases class-II family profile" evidence="15">
    <location>
        <begin position="193"/>
        <end position="355"/>
    </location>
</feature>
<dbReference type="NCBIfam" id="TIGR00469">
    <property type="entry name" value="pheS_mito"/>
    <property type="match status" value="1"/>
</dbReference>
<dbReference type="InterPro" id="IPR036690">
    <property type="entry name" value="Fdx_antiC-bd_sf"/>
</dbReference>
<sequence length="448" mass="51675">MKRSFLAAWTMRTAVGLVSARSPVLGLAGHRSSPLLFLRSTPSAMLRLPRTLPQLQRQRFSTRHYAATTTMSTEAPPSSRFIVDDPKNNVTPYIAALVGRDLHLKENHPIFIIRQKIQDYFNSLDTEFTIFNGEDPVVTPTQCFDDLLIPPDHPGRQSSDTYYITDDSLLRTHTSAHQSEHLRQGYESFLCTGDVYRRDEVDRSHFPAFHQMEGVKLFPAETVGEDYPSREAWLESDACKLIAEDLKATLEGLVDHLFGPVEKRWADDYFPFTEPSFELEIFYNGAWLEVLGCGVIHTDVLKNVELGHRHGWAFGLGLERLAMILFSIPDIRLFWTEDERFTKQFKNGDVVTFKPYSKYPPCYKDIAFWVPEDYQENDFYELTRNVAGDLVELVEVIDEFTHPKTNRRSLCYRITYRSMDRSLTDDEINVLQESVREQAPELLSVEVR</sequence>
<dbReference type="SUPFAM" id="SSF55681">
    <property type="entry name" value="Class II aaRS and biotin synthetases"/>
    <property type="match status" value="1"/>
</dbReference>
<comment type="similarity">
    <text evidence="2">Belongs to the class-II aminoacyl-tRNA synthetase family.</text>
</comment>
<keyword evidence="5" id="KW-0547">Nucleotide-binding</keyword>
<dbReference type="SUPFAM" id="SSF54991">
    <property type="entry name" value="Anticodon-binding domain of PheRS"/>
    <property type="match status" value="1"/>
</dbReference>
<organism evidence="17">
    <name type="scientific">Octactis speculum</name>
    <dbReference type="NCBI Taxonomy" id="3111310"/>
    <lineage>
        <taxon>Eukaryota</taxon>
        <taxon>Sar</taxon>
        <taxon>Stramenopiles</taxon>
        <taxon>Ochrophyta</taxon>
        <taxon>Dictyochophyceae</taxon>
        <taxon>Dictyochales</taxon>
        <taxon>Dictyochaceae</taxon>
        <taxon>Octactis</taxon>
    </lineage>
</organism>
<evidence type="ECO:0000313" key="17">
    <source>
        <dbReference type="EMBL" id="CAD9379842.1"/>
    </source>
</evidence>
<dbReference type="InterPro" id="IPR045864">
    <property type="entry name" value="aa-tRNA-synth_II/BPL/LPL"/>
</dbReference>
<dbReference type="GO" id="GO:0005759">
    <property type="term" value="C:mitochondrial matrix"/>
    <property type="evidence" value="ECO:0007669"/>
    <property type="project" value="UniProtKB-SubCell"/>
</dbReference>
<evidence type="ECO:0000256" key="12">
    <source>
        <dbReference type="ARBA" id="ARBA00049255"/>
    </source>
</evidence>
<evidence type="ECO:0000256" key="4">
    <source>
        <dbReference type="ARBA" id="ARBA00022598"/>
    </source>
</evidence>
<dbReference type="PANTHER" id="PTHR11538:SF41">
    <property type="entry name" value="PHENYLALANINE--TRNA LIGASE, MITOCHONDRIAL"/>
    <property type="match status" value="1"/>
</dbReference>
<keyword evidence="6" id="KW-0067">ATP-binding</keyword>
<dbReference type="InterPro" id="IPR005121">
    <property type="entry name" value="Fdx_antiC-bd"/>
</dbReference>
<dbReference type="FunFam" id="3.30.70.380:FF:000002">
    <property type="entry name" value="phenylalanine--tRNA ligase, mitochondrial"/>
    <property type="match status" value="1"/>
</dbReference>
<dbReference type="GO" id="GO:0004826">
    <property type="term" value="F:phenylalanine-tRNA ligase activity"/>
    <property type="evidence" value="ECO:0007669"/>
    <property type="project" value="UniProtKB-EC"/>
</dbReference>
<dbReference type="FunFam" id="3.30.930.10:FF:000053">
    <property type="entry name" value="Phenylalanyl-tRNA synthetase mitochondrial"/>
    <property type="match status" value="1"/>
</dbReference>
<evidence type="ECO:0000256" key="6">
    <source>
        <dbReference type="ARBA" id="ARBA00022840"/>
    </source>
</evidence>
<evidence type="ECO:0000259" key="15">
    <source>
        <dbReference type="PROSITE" id="PS50862"/>
    </source>
</evidence>